<protein>
    <submittedName>
        <fullName evidence="1">Molecular chaperone HtpG</fullName>
    </submittedName>
</protein>
<sequence length="745" mass="86015">MNNKELSVEISDGQFEEVLATAYSSTVTLSELIKNSSDACYIKRDTIVIDVNEHENVVVVKDNGVGLSAQDIRNLASVGESKKMTQGNVLSKIGEPYAGSKGLGLLTAFNLCQHLEIITHSREDDKTYFLSWEKGTKRIVYREHDTPSLGTTLTMRGVSDDSMKMLTHEDEINKLFLSSITYYANSKTLPTIKLYVNGVEIKKMQRHKLDDIYQKYNRPKTRAKREAYFVAKATFKYSNNRLTLSYEDNLYNVCNFDNETIDLSDIDSVRNFLSRHNIVFRKLKEKFNGYDPETPVDDFEGVYYVWKERKTAEMTYPFGIRIYVNNYGLYNYLGQANDWTQHSEISQNVKATNYKFKNTYGYVLFNNFNEEQSSLKISKERNDFTGNYSHKKFYDIMCNFVSGIFSSIDITLKDTEGRGLSFIPIQKNRKTIVGKPIDIRDLVRTDLPSQQLLFEPDENIEIDQEKGLIYVKSVGEYELKISNGITTEIFSIKGEDPAPSFELKNTTARVREGTTQNLFDFIAKNSCKNLVLSDIIIESDSAKIDKYSLKKTNKPDIYPIKYIYQSEGHPEICKILDVEVFPLYENDAKAMGRLFPDYEEIEDYYKLNDVVHQISIGYTNSPVVCGIALRSLMEITIRHFLEDVLEEEPEKEITPLHKINYIFTLIGKGDPRLDEDLLKEYGKKLKRSKKDLVDYYERLDLNRYVHDSDSLTTSSDILVFARKLNNFLQFIFKSLVIKKNSREQA</sequence>
<dbReference type="SUPFAM" id="SSF55874">
    <property type="entry name" value="ATPase domain of HSP90 chaperone/DNA topoisomerase II/histidine kinase"/>
    <property type="match status" value="1"/>
</dbReference>
<evidence type="ECO:0000313" key="2">
    <source>
        <dbReference type="Proteomes" id="UP000295506"/>
    </source>
</evidence>
<reference evidence="1 2" key="1">
    <citation type="submission" date="2019-03" db="EMBL/GenBank/DDBJ databases">
        <title>Genomic Encyclopedia of Type Strains, Phase IV (KMG-IV): sequencing the most valuable type-strain genomes for metagenomic binning, comparative biology and taxonomic classification.</title>
        <authorList>
            <person name="Goeker M."/>
        </authorList>
    </citation>
    <scope>NUCLEOTIDE SEQUENCE [LARGE SCALE GENOMIC DNA]</scope>
    <source>
        <strain evidence="1 2">DSM 101483</strain>
    </source>
</reference>
<dbReference type="Gene3D" id="3.30.565.10">
    <property type="entry name" value="Histidine kinase-like ATPase, C-terminal domain"/>
    <property type="match status" value="1"/>
</dbReference>
<evidence type="ECO:0000313" key="1">
    <source>
        <dbReference type="EMBL" id="TDT91016.1"/>
    </source>
</evidence>
<name>A0AA94PNC6_9BACT</name>
<dbReference type="InterPro" id="IPR036890">
    <property type="entry name" value="HATPase_C_sf"/>
</dbReference>
<dbReference type="EMBL" id="SOBK01000002">
    <property type="protein sequence ID" value="TDT91016.1"/>
    <property type="molecule type" value="Genomic_DNA"/>
</dbReference>
<dbReference type="Pfam" id="PF13589">
    <property type="entry name" value="HATPase_c_3"/>
    <property type="match status" value="1"/>
</dbReference>
<dbReference type="RefSeq" id="WP_078063844.1">
    <property type="nucleotide sequence ID" value="NZ_CP014206.1"/>
</dbReference>
<dbReference type="Proteomes" id="UP000295506">
    <property type="component" value="Unassembled WGS sequence"/>
</dbReference>
<accession>A0AA94PNC6</accession>
<gene>
    <name evidence="1" type="ORF">EDC59_102451</name>
</gene>
<dbReference type="AlphaFoldDB" id="A0AA94PNC6"/>
<organism evidence="1 2">
    <name type="scientific">Pseudodesulfovibrio indicus</name>
    <dbReference type="NCBI Taxonomy" id="1716143"/>
    <lineage>
        <taxon>Bacteria</taxon>
        <taxon>Pseudomonadati</taxon>
        <taxon>Thermodesulfobacteriota</taxon>
        <taxon>Desulfovibrionia</taxon>
        <taxon>Desulfovibrionales</taxon>
        <taxon>Desulfovibrionaceae</taxon>
    </lineage>
</organism>
<comment type="caution">
    <text evidence="1">The sequence shown here is derived from an EMBL/GenBank/DDBJ whole genome shotgun (WGS) entry which is preliminary data.</text>
</comment>
<proteinExistence type="predicted"/>